<dbReference type="EMBL" id="KZ819635">
    <property type="protein sequence ID" value="PWN91088.1"/>
    <property type="molecule type" value="Genomic_DNA"/>
</dbReference>
<feature type="transmembrane region" description="Helical" evidence="2">
    <location>
        <begin position="54"/>
        <end position="73"/>
    </location>
</feature>
<keyword evidence="2" id="KW-0812">Transmembrane</keyword>
<sequence length="394" mass="43248">MSGLTDDDLAVITKGMLSYSRLSATGGALFSATLGLFIAYLLFSTRASRRSPLFAINCLSFFCVALYSLINLVNATLHIRNFLLDKDNIQLAGTSTVLDFLSTFSPLVSDSTLTFKLSAVYPAWMGSGSGRTRKWVLGIYIALLILRIGPSIAMIWVGVHFYVVRAHRGLSYSEYLEGVNNYPAWIRESDVGLQLLSSVYASGLLLYRAYVFSQRHTDRRSQAWRHLRFFIESTLMSFVPPVLCQIMLITTIPIGTDTGATVVTWAIYFNIFSSLLFSVLATSWSTIRSHGSDLAAAALAPNPAAVGQGTSSSHLSPQHSPAKTNSSPINDTLLGSVLGDAGYLYQEQQQQRQHPSASRPGQSESEDMEVVVTMPESEKEGDGAFVRRGKGRWR</sequence>
<dbReference type="RefSeq" id="XP_025378286.1">
    <property type="nucleotide sequence ID" value="XM_025523886.1"/>
</dbReference>
<dbReference type="GeneID" id="37045802"/>
<feature type="transmembrane region" description="Helical" evidence="2">
    <location>
        <begin position="262"/>
        <end position="281"/>
    </location>
</feature>
<proteinExistence type="predicted"/>
<keyword evidence="2" id="KW-1133">Transmembrane helix</keyword>
<keyword evidence="2" id="KW-0472">Membrane</keyword>
<feature type="transmembrane region" description="Helical" evidence="2">
    <location>
        <begin position="135"/>
        <end position="163"/>
    </location>
</feature>
<keyword evidence="4" id="KW-1185">Reference proteome</keyword>
<feature type="transmembrane region" description="Helical" evidence="2">
    <location>
        <begin position="234"/>
        <end position="256"/>
    </location>
</feature>
<dbReference type="InParanoid" id="A0A316YQZ5"/>
<feature type="compositionally biased region" description="Polar residues" evidence="1">
    <location>
        <begin position="308"/>
        <end position="330"/>
    </location>
</feature>
<feature type="transmembrane region" description="Helical" evidence="2">
    <location>
        <begin position="191"/>
        <end position="213"/>
    </location>
</feature>
<feature type="region of interest" description="Disordered" evidence="1">
    <location>
        <begin position="347"/>
        <end position="394"/>
    </location>
</feature>
<feature type="transmembrane region" description="Helical" evidence="2">
    <location>
        <begin position="22"/>
        <end position="42"/>
    </location>
</feature>
<name>A0A316YQZ5_9BASI</name>
<dbReference type="Proteomes" id="UP000245768">
    <property type="component" value="Unassembled WGS sequence"/>
</dbReference>
<reference evidence="3 4" key="1">
    <citation type="journal article" date="2018" name="Mol. Biol. Evol.">
        <title>Broad Genomic Sampling Reveals a Smut Pathogenic Ancestry of the Fungal Clade Ustilaginomycotina.</title>
        <authorList>
            <person name="Kijpornyongpan T."/>
            <person name="Mondo S.J."/>
            <person name="Barry K."/>
            <person name="Sandor L."/>
            <person name="Lee J."/>
            <person name="Lipzen A."/>
            <person name="Pangilinan J."/>
            <person name="LaButti K."/>
            <person name="Hainaut M."/>
            <person name="Henrissat B."/>
            <person name="Grigoriev I.V."/>
            <person name="Spatafora J.W."/>
            <person name="Aime M.C."/>
        </authorList>
    </citation>
    <scope>NUCLEOTIDE SEQUENCE [LARGE SCALE GENOMIC DNA]</scope>
    <source>
        <strain evidence="3 4">MCA 4198</strain>
    </source>
</reference>
<dbReference type="OrthoDB" id="2548432at2759"/>
<evidence type="ECO:0008006" key="5">
    <source>
        <dbReference type="Google" id="ProtNLM"/>
    </source>
</evidence>
<evidence type="ECO:0000313" key="3">
    <source>
        <dbReference type="EMBL" id="PWN91088.1"/>
    </source>
</evidence>
<gene>
    <name evidence="3" type="ORF">FA10DRAFT_284036</name>
</gene>
<evidence type="ECO:0000256" key="1">
    <source>
        <dbReference type="SAM" id="MobiDB-lite"/>
    </source>
</evidence>
<evidence type="ECO:0000313" key="4">
    <source>
        <dbReference type="Proteomes" id="UP000245768"/>
    </source>
</evidence>
<feature type="region of interest" description="Disordered" evidence="1">
    <location>
        <begin position="305"/>
        <end position="331"/>
    </location>
</feature>
<feature type="compositionally biased region" description="Polar residues" evidence="1">
    <location>
        <begin position="354"/>
        <end position="363"/>
    </location>
</feature>
<dbReference type="AlphaFoldDB" id="A0A316YQZ5"/>
<protein>
    <recommendedName>
        <fullName evidence="5">STE3-domain-containing protein</fullName>
    </recommendedName>
</protein>
<evidence type="ECO:0000256" key="2">
    <source>
        <dbReference type="SAM" id="Phobius"/>
    </source>
</evidence>
<accession>A0A316YQZ5</accession>
<organism evidence="3 4">
    <name type="scientific">Acaromyces ingoldii</name>
    <dbReference type="NCBI Taxonomy" id="215250"/>
    <lineage>
        <taxon>Eukaryota</taxon>
        <taxon>Fungi</taxon>
        <taxon>Dikarya</taxon>
        <taxon>Basidiomycota</taxon>
        <taxon>Ustilaginomycotina</taxon>
        <taxon>Exobasidiomycetes</taxon>
        <taxon>Exobasidiales</taxon>
        <taxon>Cryptobasidiaceae</taxon>
        <taxon>Acaromyces</taxon>
    </lineage>
</organism>